<keyword evidence="2" id="KW-0456">Lyase</keyword>
<gene>
    <name evidence="2" type="ORF">A176_000688</name>
</gene>
<evidence type="ECO:0000313" key="3">
    <source>
        <dbReference type="Proteomes" id="UP000009026"/>
    </source>
</evidence>
<dbReference type="PANTHER" id="PTHR36503:SF1">
    <property type="entry name" value="BLR2520 PROTEIN"/>
    <property type="match status" value="1"/>
</dbReference>
<evidence type="ECO:0000313" key="2">
    <source>
        <dbReference type="EMBL" id="AKQ63776.1"/>
    </source>
</evidence>
<dbReference type="GO" id="GO:0016829">
    <property type="term" value="F:lyase activity"/>
    <property type="evidence" value="ECO:0007669"/>
    <property type="project" value="UniProtKB-KW"/>
</dbReference>
<accession>A0A0H4WK84</accession>
<evidence type="ECO:0000259" key="1">
    <source>
        <dbReference type="PROSITE" id="PS51819"/>
    </source>
</evidence>
<dbReference type="AlphaFoldDB" id="A0A0H4WK84"/>
<name>A0A0H4WK84_9BACT</name>
<dbReference type="EMBL" id="CP012109">
    <property type="protein sequence ID" value="AKQ63776.1"/>
    <property type="molecule type" value="Genomic_DNA"/>
</dbReference>
<dbReference type="Gene3D" id="3.10.180.10">
    <property type="entry name" value="2,3-Dihydroxybiphenyl 1,2-Dioxygenase, domain 1"/>
    <property type="match status" value="1"/>
</dbReference>
<dbReference type="InterPro" id="IPR037523">
    <property type="entry name" value="VOC_core"/>
</dbReference>
<dbReference type="Proteomes" id="UP000009026">
    <property type="component" value="Chromosome"/>
</dbReference>
<dbReference type="SUPFAM" id="SSF54593">
    <property type="entry name" value="Glyoxalase/Bleomycin resistance protein/Dihydroxybiphenyl dioxygenase"/>
    <property type="match status" value="1"/>
</dbReference>
<dbReference type="PANTHER" id="PTHR36503">
    <property type="entry name" value="BLR2520 PROTEIN"/>
    <property type="match status" value="1"/>
</dbReference>
<protein>
    <submittedName>
        <fullName evidence="2">Lactoylglutathione lyase</fullName>
    </submittedName>
</protein>
<dbReference type="PROSITE" id="PS51819">
    <property type="entry name" value="VOC"/>
    <property type="match status" value="1"/>
</dbReference>
<dbReference type="InterPro" id="IPR004360">
    <property type="entry name" value="Glyas_Fos-R_dOase_dom"/>
</dbReference>
<dbReference type="Pfam" id="PF00903">
    <property type="entry name" value="Glyoxalase"/>
    <property type="match status" value="1"/>
</dbReference>
<dbReference type="STRING" id="1297742.A176_000688"/>
<keyword evidence="3" id="KW-1185">Reference proteome</keyword>
<proteinExistence type="predicted"/>
<feature type="domain" description="VOC" evidence="1">
    <location>
        <begin position="4"/>
        <end position="128"/>
    </location>
</feature>
<dbReference type="PATRIC" id="fig|1297742.4.peg.700"/>
<dbReference type="InterPro" id="IPR029068">
    <property type="entry name" value="Glyas_Bleomycin-R_OHBP_Dase"/>
</dbReference>
<dbReference type="KEGG" id="mym:A176_000688"/>
<sequence>MRPAVHIITLGVDDLKRALAFYREGLGWTAPELGEGEDHVALPLQGNLSLVLFPRGALAKAGRQPVSTKGPPAVVLSHATPTREEVDAILRRAQAAGGTVPVPASEQPWGYFGYFADLDGHLWEVLCHPELAAGA</sequence>
<dbReference type="eggNOG" id="COG0346">
    <property type="taxonomic scope" value="Bacteria"/>
</dbReference>
<organism evidence="2 3">
    <name type="scientific">Pseudomyxococcus hansupus</name>
    <dbReference type="NCBI Taxonomy" id="1297742"/>
    <lineage>
        <taxon>Bacteria</taxon>
        <taxon>Pseudomonadati</taxon>
        <taxon>Myxococcota</taxon>
        <taxon>Myxococcia</taxon>
        <taxon>Myxococcales</taxon>
        <taxon>Cystobacterineae</taxon>
        <taxon>Myxococcaceae</taxon>
        <taxon>Pseudomyxococcus</taxon>
    </lineage>
</organism>
<reference evidence="2 3" key="1">
    <citation type="journal article" date="2016" name="PLoS ONE">
        <title>Complete Genome Sequence and Comparative Genomics of a Novel Myxobacterium Myxococcus hansupus.</title>
        <authorList>
            <person name="Sharma G."/>
            <person name="Narwani T."/>
            <person name="Subramanian S."/>
        </authorList>
    </citation>
    <scope>NUCLEOTIDE SEQUENCE [LARGE SCALE GENOMIC DNA]</scope>
    <source>
        <strain evidence="3">mixupus</strain>
    </source>
</reference>